<feature type="domain" description="Helicase C-terminal" evidence="10">
    <location>
        <begin position="406"/>
        <end position="576"/>
    </location>
</feature>
<keyword evidence="2 6" id="KW-0378">Hydrolase</keyword>
<feature type="compositionally biased region" description="Basic and acidic residues" evidence="8">
    <location>
        <begin position="55"/>
        <end position="68"/>
    </location>
</feature>
<dbReference type="InterPro" id="IPR014001">
    <property type="entry name" value="Helicase_ATP-bd"/>
</dbReference>
<comment type="function">
    <text evidence="7">RNA helicase.</text>
</comment>
<dbReference type="GO" id="GO:0016787">
    <property type="term" value="F:hydrolase activity"/>
    <property type="evidence" value="ECO:0007669"/>
    <property type="project" value="UniProtKB-KW"/>
</dbReference>
<feature type="domain" description="Helicase ATP-binding" evidence="9">
    <location>
        <begin position="127"/>
        <end position="311"/>
    </location>
</feature>
<feature type="region of interest" description="Disordered" evidence="8">
    <location>
        <begin position="316"/>
        <end position="337"/>
    </location>
</feature>
<dbReference type="GO" id="GO:0003723">
    <property type="term" value="F:RNA binding"/>
    <property type="evidence" value="ECO:0007669"/>
    <property type="project" value="UniProtKB-UniRule"/>
</dbReference>
<feature type="region of interest" description="Disordered" evidence="8">
    <location>
        <begin position="19"/>
        <end position="81"/>
    </location>
</feature>
<feature type="compositionally biased region" description="Basic residues" evidence="8">
    <location>
        <begin position="69"/>
        <end position="81"/>
    </location>
</feature>
<gene>
    <name evidence="11" type="ORF">M0812_00631</name>
</gene>
<feature type="compositionally biased region" description="Basic residues" evidence="8">
    <location>
        <begin position="23"/>
        <end position="44"/>
    </location>
</feature>
<feature type="compositionally biased region" description="Polar residues" evidence="8">
    <location>
        <begin position="320"/>
        <end position="329"/>
    </location>
</feature>
<keyword evidence="1 6" id="KW-0547">Nucleotide-binding</keyword>
<dbReference type="SUPFAM" id="SSF52540">
    <property type="entry name" value="P-loop containing nucleoside triphosphate hydrolases"/>
    <property type="match status" value="2"/>
</dbReference>
<evidence type="ECO:0000259" key="10">
    <source>
        <dbReference type="PROSITE" id="PS51194"/>
    </source>
</evidence>
<dbReference type="PANTHER" id="PTHR24031">
    <property type="entry name" value="RNA HELICASE"/>
    <property type="match status" value="1"/>
</dbReference>
<sequence length="735" mass="85947">MSDLSFNFKIKKKTPLVTEKVAVRKPKRSETQKKKKRRRNRTLRSQRVNSNPIYQEKKKEKKTEEDKKKTRKTLRTKGNQKTHAKIIKETFSFDSFSKMNFIDKRIIKNLQKTFEITQPTKIQELSIKPIFDGNDVLMKAKTGTGKTLAFLVPIISKLIFRKPIIQRKDGVFVLIITPTRELCLQIYDVVLNLVKCCVNIVPGTLMGGETRKTEKQRIRKGINVLIATPGRLVDHLEHTKGLSLSNIEYFILDEADRLLEMGFERPVNTIMENLEKNRIRSFKTQNLLISSTLNEKVKKLARFSLNNPVKIGFDIDDSTNEQNTGSEGQKTNKKKQEIYKTPDTLNQQYIVCDTKERLSTLICFLLWKTNKIIRNRKIIIFLYSCDSVEFHYKLFKKSFFPSSLVPIRKKFQNVETNQEANDEEPQNGESKMKNFIMKKSRNKAVTNIYGTELVKLFEHVKLFRLHGNIDQKNRTNTFFQFSKATSGILFSTDVAARGLDLPLVDWIVQYDPPTNHKVYVHRVGRTARIGNKGNSLLFLMPNETDYLDVLKEKKHKITEMRRHTILSSLISDQDLKNNLIDPSIAKQYSVTQRQVVAIWLHKEMEKIIEENELVHDLARRGFNAYIRSYLTHPHKIRKIFDIKKVHLGHLAKSFALKETPTQIGKYTSNQYRKKKPQNKGIAQLKKEEAIRKRKFDKEELNWKAQQFNNSTRHPNFYNSKSKQSDEKKLLNMEFF</sequence>
<evidence type="ECO:0000256" key="7">
    <source>
        <dbReference type="RuleBase" id="RU365068"/>
    </source>
</evidence>
<dbReference type="EMBL" id="JANTQA010000015">
    <property type="protein sequence ID" value="KAJ3448155.1"/>
    <property type="molecule type" value="Genomic_DNA"/>
</dbReference>
<dbReference type="InterPro" id="IPR001650">
    <property type="entry name" value="Helicase_C-like"/>
</dbReference>
<dbReference type="GO" id="GO:0003724">
    <property type="term" value="F:RNA helicase activity"/>
    <property type="evidence" value="ECO:0007669"/>
    <property type="project" value="UniProtKB-EC"/>
</dbReference>
<name>A0AAV8A5X6_9EUKA</name>
<keyword evidence="5 7" id="KW-0694">RNA-binding</keyword>
<evidence type="ECO:0000313" key="12">
    <source>
        <dbReference type="Proteomes" id="UP001146793"/>
    </source>
</evidence>
<dbReference type="Proteomes" id="UP001146793">
    <property type="component" value="Unassembled WGS sequence"/>
</dbReference>
<evidence type="ECO:0000256" key="3">
    <source>
        <dbReference type="ARBA" id="ARBA00022806"/>
    </source>
</evidence>
<comment type="similarity">
    <text evidence="6">Belongs to the DEAD box helicase family.</text>
</comment>
<comment type="domain">
    <text evidence="7">The Q motif is unique to and characteristic of the DEAD box family of RNA helicases and controls ATP binding and hydrolysis.</text>
</comment>
<feature type="region of interest" description="Disordered" evidence="8">
    <location>
        <begin position="709"/>
        <end position="735"/>
    </location>
</feature>
<dbReference type="PROSITE" id="PS00039">
    <property type="entry name" value="DEAD_ATP_HELICASE"/>
    <property type="match status" value="1"/>
</dbReference>
<keyword evidence="3 6" id="KW-0347">Helicase</keyword>
<dbReference type="InterPro" id="IPR000629">
    <property type="entry name" value="RNA-helicase_DEAD-box_CS"/>
</dbReference>
<dbReference type="SMART" id="SM00490">
    <property type="entry name" value="HELICc"/>
    <property type="match status" value="1"/>
</dbReference>
<dbReference type="InterPro" id="IPR025313">
    <property type="entry name" value="SPB4-like_CTE"/>
</dbReference>
<dbReference type="InterPro" id="IPR027417">
    <property type="entry name" value="P-loop_NTPase"/>
</dbReference>
<proteinExistence type="inferred from homology"/>
<feature type="compositionally biased region" description="Basic and acidic residues" evidence="8">
    <location>
        <begin position="722"/>
        <end position="735"/>
    </location>
</feature>
<dbReference type="GO" id="GO:0005524">
    <property type="term" value="F:ATP binding"/>
    <property type="evidence" value="ECO:0007669"/>
    <property type="project" value="UniProtKB-UniRule"/>
</dbReference>
<dbReference type="AlphaFoldDB" id="A0AAV8A5X6"/>
<organism evidence="11 12">
    <name type="scientific">Anaeramoeba flamelloides</name>
    <dbReference type="NCBI Taxonomy" id="1746091"/>
    <lineage>
        <taxon>Eukaryota</taxon>
        <taxon>Metamonada</taxon>
        <taxon>Anaeramoebidae</taxon>
        <taxon>Anaeramoeba</taxon>
    </lineage>
</organism>
<dbReference type="PROSITE" id="PS51194">
    <property type="entry name" value="HELICASE_CTER"/>
    <property type="match status" value="1"/>
</dbReference>
<dbReference type="Pfam" id="PF13959">
    <property type="entry name" value="CTE_SPB4"/>
    <property type="match status" value="1"/>
</dbReference>
<evidence type="ECO:0000256" key="5">
    <source>
        <dbReference type="ARBA" id="ARBA00022884"/>
    </source>
</evidence>
<comment type="caution">
    <text evidence="11">The sequence shown here is derived from an EMBL/GenBank/DDBJ whole genome shotgun (WGS) entry which is preliminary data.</text>
</comment>
<dbReference type="Gene3D" id="3.40.50.300">
    <property type="entry name" value="P-loop containing nucleotide triphosphate hydrolases"/>
    <property type="match status" value="2"/>
</dbReference>
<evidence type="ECO:0000256" key="1">
    <source>
        <dbReference type="ARBA" id="ARBA00022741"/>
    </source>
</evidence>
<protein>
    <recommendedName>
        <fullName evidence="7">ATP-dependent RNA helicase</fullName>
        <ecNumber evidence="7">3.6.4.13</ecNumber>
    </recommendedName>
</protein>
<evidence type="ECO:0000256" key="2">
    <source>
        <dbReference type="ARBA" id="ARBA00022801"/>
    </source>
</evidence>
<dbReference type="CDD" id="cd18787">
    <property type="entry name" value="SF2_C_DEAD"/>
    <property type="match status" value="1"/>
</dbReference>
<evidence type="ECO:0000256" key="4">
    <source>
        <dbReference type="ARBA" id="ARBA00022840"/>
    </source>
</evidence>
<dbReference type="InterPro" id="IPR011545">
    <property type="entry name" value="DEAD/DEAH_box_helicase_dom"/>
</dbReference>
<dbReference type="PROSITE" id="PS51192">
    <property type="entry name" value="HELICASE_ATP_BIND_1"/>
    <property type="match status" value="1"/>
</dbReference>
<evidence type="ECO:0000256" key="8">
    <source>
        <dbReference type="SAM" id="MobiDB-lite"/>
    </source>
</evidence>
<dbReference type="SMART" id="SM01178">
    <property type="entry name" value="DUF4217"/>
    <property type="match status" value="1"/>
</dbReference>
<feature type="compositionally biased region" description="Polar residues" evidence="8">
    <location>
        <begin position="709"/>
        <end position="721"/>
    </location>
</feature>
<keyword evidence="4 6" id="KW-0067">ATP-binding</keyword>
<evidence type="ECO:0000256" key="6">
    <source>
        <dbReference type="RuleBase" id="RU000492"/>
    </source>
</evidence>
<evidence type="ECO:0000313" key="11">
    <source>
        <dbReference type="EMBL" id="KAJ3448155.1"/>
    </source>
</evidence>
<dbReference type="SMART" id="SM00487">
    <property type="entry name" value="DEXDc"/>
    <property type="match status" value="1"/>
</dbReference>
<dbReference type="EC" id="3.6.4.13" evidence="7"/>
<reference evidence="11" key="1">
    <citation type="submission" date="2022-08" db="EMBL/GenBank/DDBJ databases">
        <title>Novel sulphate-reducing endosymbionts in the free-living metamonad Anaeramoeba.</title>
        <authorList>
            <person name="Jerlstrom-Hultqvist J."/>
            <person name="Cepicka I."/>
            <person name="Gallot-Lavallee L."/>
            <person name="Salas-Leiva D."/>
            <person name="Curtis B.A."/>
            <person name="Zahonova K."/>
            <person name="Pipaliya S."/>
            <person name="Dacks J."/>
            <person name="Roger A.J."/>
        </authorList>
    </citation>
    <scope>NUCLEOTIDE SEQUENCE</scope>
    <source>
        <strain evidence="11">Busselton2</strain>
    </source>
</reference>
<evidence type="ECO:0000259" key="9">
    <source>
        <dbReference type="PROSITE" id="PS51192"/>
    </source>
</evidence>
<dbReference type="Pfam" id="PF00271">
    <property type="entry name" value="Helicase_C"/>
    <property type="match status" value="1"/>
</dbReference>
<comment type="catalytic activity">
    <reaction evidence="7">
        <text>ATP + H2O = ADP + phosphate + H(+)</text>
        <dbReference type="Rhea" id="RHEA:13065"/>
        <dbReference type="ChEBI" id="CHEBI:15377"/>
        <dbReference type="ChEBI" id="CHEBI:15378"/>
        <dbReference type="ChEBI" id="CHEBI:30616"/>
        <dbReference type="ChEBI" id="CHEBI:43474"/>
        <dbReference type="ChEBI" id="CHEBI:456216"/>
        <dbReference type="EC" id="3.6.4.13"/>
    </reaction>
</comment>
<accession>A0AAV8A5X6</accession>
<dbReference type="Pfam" id="PF00270">
    <property type="entry name" value="DEAD"/>
    <property type="match status" value="1"/>
</dbReference>